<dbReference type="SUPFAM" id="SSF56542">
    <property type="entry name" value="Substrate-binding domain of HMG-CoA reductase"/>
    <property type="match status" value="1"/>
</dbReference>
<dbReference type="Pfam" id="PF00368">
    <property type="entry name" value="HMG-CoA_red"/>
    <property type="match status" value="1"/>
</dbReference>
<keyword evidence="3" id="KW-0521">NADP</keyword>
<dbReference type="InterPro" id="IPR023076">
    <property type="entry name" value="HMG_CoA_Rdtase_CS"/>
</dbReference>
<evidence type="ECO:0000313" key="6">
    <source>
        <dbReference type="Proteomes" id="UP000250299"/>
    </source>
</evidence>
<reference evidence="5 6" key="1">
    <citation type="submission" date="2018-05" db="EMBL/GenBank/DDBJ databases">
        <title>Whole genome sequence of Pseudomonas putida JBC17.</title>
        <authorList>
            <person name="Lee Y.H."/>
            <person name="David K."/>
        </authorList>
    </citation>
    <scope>NUCLEOTIDE SEQUENCE [LARGE SCALE GENOMIC DNA]</scope>
    <source>
        <strain evidence="5 6">JBC17</strain>
    </source>
</reference>
<dbReference type="SUPFAM" id="SSF55035">
    <property type="entry name" value="NAD-binding domain of HMG-CoA reductase"/>
    <property type="match status" value="1"/>
</dbReference>
<dbReference type="PANTHER" id="PTHR10572:SF24">
    <property type="entry name" value="3-HYDROXY-3-METHYLGLUTARYL-COENZYME A REDUCTASE"/>
    <property type="match status" value="1"/>
</dbReference>
<dbReference type="Proteomes" id="UP000250299">
    <property type="component" value="Chromosome"/>
</dbReference>
<sequence length="409" mass="43429">MTSLIRNATDWIEALAEGEIKLHQLPKAFSRDEAAHIRREALQRISATSLHTIGCYTFDAKPAKCENFIGAIQIPVGVVGPIVVNGQAITAREQIYAPLATTEGALVASVSRGCSALYAAGGAVVRVEDIGITRAPVFRSSGIVQTQAFLAWIRSHYEEIKQLCEQGSAHLRLQDIEPAVVGTSIYLRFRFHSADAMGMNMASIACDRAIRQLITPETGVRCISISGNYCVDKKPAQVNFLNGRGKRIHAEAHLSADILRDILKTDATALCELQYRKNLLGSAMAGAIGCNAHHANILAAIFIATGQDVAQVAESAIGITCIEARENGGIYASVMLPDTPLGTVGGGTALDTQSEALALMGIVPGERKPGADVQRLAEILGALVLAGELSIMAAQASHHLVDAHVKLGR</sequence>
<dbReference type="PROSITE" id="PS00318">
    <property type="entry name" value="HMG_COA_REDUCTASE_2"/>
    <property type="match status" value="1"/>
</dbReference>
<keyword evidence="4" id="KW-0560">Oxidoreductase</keyword>
<dbReference type="InterPro" id="IPR004554">
    <property type="entry name" value="HMG_CoA_Rdtase_eu_arc"/>
</dbReference>
<dbReference type="EMBL" id="CP029693">
    <property type="protein sequence ID" value="AWY42985.1"/>
    <property type="molecule type" value="Genomic_DNA"/>
</dbReference>
<dbReference type="PROSITE" id="PS00066">
    <property type="entry name" value="HMG_COA_REDUCTASE_1"/>
    <property type="match status" value="1"/>
</dbReference>
<dbReference type="OrthoDB" id="9794902at2"/>
<dbReference type="InterPro" id="IPR009029">
    <property type="entry name" value="HMG_CoA_Rdtase_sub-bd_dom_sf"/>
</dbReference>
<organism evidence="5 6">
    <name type="scientific">Pseudomonas putida</name>
    <name type="common">Arthrobacter siderocapsulatus</name>
    <dbReference type="NCBI Taxonomy" id="303"/>
    <lineage>
        <taxon>Bacteria</taxon>
        <taxon>Pseudomonadati</taxon>
        <taxon>Pseudomonadota</taxon>
        <taxon>Gammaproteobacteria</taxon>
        <taxon>Pseudomonadales</taxon>
        <taxon>Pseudomonadaceae</taxon>
        <taxon>Pseudomonas</taxon>
    </lineage>
</organism>
<name>A0A2Z4RQS0_PSEPU</name>
<evidence type="ECO:0000256" key="1">
    <source>
        <dbReference type="ARBA" id="ARBA00007661"/>
    </source>
</evidence>
<dbReference type="EC" id="1.1.1.34" evidence="2"/>
<dbReference type="PANTHER" id="PTHR10572">
    <property type="entry name" value="3-HYDROXY-3-METHYLGLUTARYL-COENZYME A REDUCTASE"/>
    <property type="match status" value="1"/>
</dbReference>
<dbReference type="RefSeq" id="WP_110966546.1">
    <property type="nucleotide sequence ID" value="NZ_CP029693.1"/>
</dbReference>
<proteinExistence type="inferred from homology"/>
<dbReference type="Gene3D" id="3.30.70.420">
    <property type="entry name" value="Hydroxymethylglutaryl-CoA reductase, class I/II, NAD/NADP-binding domain"/>
    <property type="match status" value="1"/>
</dbReference>
<dbReference type="CDD" id="cd00643">
    <property type="entry name" value="HMG-CoA_reductase_classI"/>
    <property type="match status" value="1"/>
</dbReference>
<dbReference type="GO" id="GO:0015936">
    <property type="term" value="P:coenzyme A metabolic process"/>
    <property type="evidence" value="ECO:0007669"/>
    <property type="project" value="InterPro"/>
</dbReference>
<evidence type="ECO:0000313" key="5">
    <source>
        <dbReference type="EMBL" id="AWY42985.1"/>
    </source>
</evidence>
<dbReference type="InterPro" id="IPR009023">
    <property type="entry name" value="HMG_CoA_Rdtase_NAD(P)-bd_sf"/>
</dbReference>
<evidence type="ECO:0000256" key="2">
    <source>
        <dbReference type="ARBA" id="ARBA00012999"/>
    </source>
</evidence>
<dbReference type="InterPro" id="IPR023074">
    <property type="entry name" value="HMG_CoA_Rdtase_cat_sf"/>
</dbReference>
<dbReference type="Gene3D" id="3.90.770.10">
    <property type="entry name" value="3-hydroxy-3-methylglutaryl-coenzyme A Reductase, Chain A, domain 2"/>
    <property type="match status" value="1"/>
</dbReference>
<comment type="similarity">
    <text evidence="1">Belongs to the HMG-CoA reductase family.</text>
</comment>
<evidence type="ECO:0000256" key="3">
    <source>
        <dbReference type="ARBA" id="ARBA00022857"/>
    </source>
</evidence>
<dbReference type="InterPro" id="IPR002202">
    <property type="entry name" value="HMG_CoA_Rdtase"/>
</dbReference>
<protein>
    <recommendedName>
        <fullName evidence="2">hydroxymethylglutaryl-CoA reductase (NADPH)</fullName>
        <ecNumber evidence="2">1.1.1.34</ecNumber>
    </recommendedName>
</protein>
<dbReference type="PRINTS" id="PR00071">
    <property type="entry name" value="HMGCOARDTASE"/>
</dbReference>
<dbReference type="GO" id="GO:0004420">
    <property type="term" value="F:hydroxymethylglutaryl-CoA reductase (NADPH) activity"/>
    <property type="evidence" value="ECO:0007669"/>
    <property type="project" value="UniProtKB-EC"/>
</dbReference>
<dbReference type="GO" id="GO:0008299">
    <property type="term" value="P:isoprenoid biosynthetic process"/>
    <property type="evidence" value="ECO:0007669"/>
    <property type="project" value="InterPro"/>
</dbReference>
<gene>
    <name evidence="5" type="ORF">DKY63_24960</name>
</gene>
<dbReference type="AlphaFoldDB" id="A0A2Z4RQS0"/>
<dbReference type="PROSITE" id="PS50065">
    <property type="entry name" value="HMG_COA_REDUCTASE_4"/>
    <property type="match status" value="1"/>
</dbReference>
<evidence type="ECO:0000256" key="4">
    <source>
        <dbReference type="ARBA" id="ARBA00023002"/>
    </source>
</evidence>
<accession>A0A2Z4RQS0</accession>
<dbReference type="GO" id="GO:0016126">
    <property type="term" value="P:sterol biosynthetic process"/>
    <property type="evidence" value="ECO:0007669"/>
    <property type="project" value="TreeGrafter"/>
</dbReference>